<keyword evidence="5 8" id="KW-1133">Transmembrane helix</keyword>
<feature type="transmembrane region" description="Helical" evidence="10">
    <location>
        <begin position="212"/>
        <end position="233"/>
    </location>
</feature>
<feature type="transmembrane region" description="Helical" evidence="10">
    <location>
        <begin position="337"/>
        <end position="359"/>
    </location>
</feature>
<dbReference type="GO" id="GO:0016020">
    <property type="term" value="C:membrane"/>
    <property type="evidence" value="ECO:0007669"/>
    <property type="project" value="UniProtKB-SubCell"/>
</dbReference>
<dbReference type="Pfam" id="PF03094">
    <property type="entry name" value="Mlo"/>
    <property type="match status" value="1"/>
</dbReference>
<evidence type="ECO:0000256" key="10">
    <source>
        <dbReference type="SAM" id="Phobius"/>
    </source>
</evidence>
<dbReference type="InterPro" id="IPR004326">
    <property type="entry name" value="Mlo"/>
</dbReference>
<proteinExistence type="inferred from homology"/>
<dbReference type="EMBL" id="OX465082">
    <property type="protein sequence ID" value="CAI9289578.1"/>
    <property type="molecule type" value="Genomic_DNA"/>
</dbReference>
<evidence type="ECO:0000256" key="2">
    <source>
        <dbReference type="ARBA" id="ARBA00006574"/>
    </source>
</evidence>
<dbReference type="PANTHER" id="PTHR31942:SF34">
    <property type="entry name" value="MLO-LIKE PROTEIN"/>
    <property type="match status" value="1"/>
</dbReference>
<accession>A0AA35ZCC5</accession>
<keyword evidence="3 8" id="KW-0812">Transmembrane</keyword>
<evidence type="ECO:0000256" key="5">
    <source>
        <dbReference type="ARBA" id="ARBA00022989"/>
    </source>
</evidence>
<feature type="transmembrane region" description="Helical" evidence="10">
    <location>
        <begin position="82"/>
        <end position="106"/>
    </location>
</feature>
<evidence type="ECO:0000256" key="6">
    <source>
        <dbReference type="ARBA" id="ARBA00023136"/>
    </source>
</evidence>
<feature type="transmembrane region" description="Helical" evidence="10">
    <location>
        <begin position="365"/>
        <end position="387"/>
    </location>
</feature>
<protein>
    <recommendedName>
        <fullName evidence="8">MLO-like protein</fullName>
    </recommendedName>
</protein>
<keyword evidence="6 8" id="KW-0472">Membrane</keyword>
<evidence type="ECO:0000256" key="8">
    <source>
        <dbReference type="RuleBase" id="RU280816"/>
    </source>
</evidence>
<keyword evidence="12" id="KW-1185">Reference proteome</keyword>
<reference evidence="11" key="1">
    <citation type="submission" date="2023-04" db="EMBL/GenBank/DDBJ databases">
        <authorList>
            <person name="Vijverberg K."/>
            <person name="Xiong W."/>
            <person name="Schranz E."/>
        </authorList>
    </citation>
    <scope>NUCLEOTIDE SEQUENCE</scope>
</reference>
<dbReference type="GO" id="GO:0005516">
    <property type="term" value="F:calmodulin binding"/>
    <property type="evidence" value="ECO:0007669"/>
    <property type="project" value="UniProtKB-KW"/>
</dbReference>
<comment type="domain">
    <text evidence="8">The C-terminus contains a calmodulin-binding domain, which binds calmodulin in a calcium-dependent fashion.</text>
</comment>
<dbReference type="AlphaFoldDB" id="A0AA35ZCC5"/>
<sequence length="611" mass="70057">MGHLLIDSFEAIFGDFGTRWLVRDPAWCNCQACRRIASITKPNQPLLRLFHAYDQNRIEDQEILKNTSMTEGIRTLERTPTWAVASVCLILITVSIFIEHVIHLIGKWLNNKRKKTLFEALEKIKSELMLLGFISLLLTVGQSTITDICISKSLGDTWLPCSRKDIKEMDANHRANKEEILSRRVLSAATSGDKCTSQGKIPFLSRDALHELHIFIFSLAIYHVVCSIITLAFGRAKMKEWKAWEMETQTTEYQYTHDPERFRLARDTTFGQRHLSMWSRSPIFIWVVGFIRQFGMSVPKVDYMTLRHGFIMAHLAPNSQANFNFQRYIERSLEEDFKLVVGISPPIWFLAVLFLLFSTNSWRSYLWLPFIPLIIVLLVGTKLQVIITKMGLRIQERGAVVKGTPLVEPTDNLFWFNSPDLLLYLIHFVLFQNAFQLAFFAWSGYEFGPKSCFHKNKADLCIKISMGVFVLILCSYVTLPLYALVTQMGSTMKPTVFNDQVVKALHKWHQRAKKQVKLNRMSDTTTPGSSRPSTPSHWTTTRSTSINDSSQRVFEFHDTLNYEHEIQATGSLPGTRSVAIEVDGGPAVVHQHKIDVDSADFSFDKYIEVRS</sequence>
<keyword evidence="4 8" id="KW-0611">Plant defense</keyword>
<comment type="function">
    <text evidence="8">May be involved in modulation of pathogen defense and leaf cell death.</text>
</comment>
<feature type="transmembrane region" description="Helical" evidence="10">
    <location>
        <begin position="127"/>
        <end position="145"/>
    </location>
</feature>
<evidence type="ECO:0000256" key="7">
    <source>
        <dbReference type="ARBA" id="ARBA00023265"/>
    </source>
</evidence>
<keyword evidence="8" id="KW-0112">Calmodulin-binding</keyword>
<evidence type="ECO:0000313" key="12">
    <source>
        <dbReference type="Proteomes" id="UP001177003"/>
    </source>
</evidence>
<keyword evidence="7 8" id="KW-0568">Pathogenesis-related protein</keyword>
<feature type="compositionally biased region" description="Low complexity" evidence="9">
    <location>
        <begin position="524"/>
        <end position="536"/>
    </location>
</feature>
<dbReference type="GO" id="GO:0006952">
    <property type="term" value="P:defense response"/>
    <property type="evidence" value="ECO:0007669"/>
    <property type="project" value="UniProtKB-KW"/>
</dbReference>
<comment type="subcellular location">
    <subcellularLocation>
        <location evidence="1 8">Membrane</location>
        <topology evidence="1 8">Multi-pass membrane protein</topology>
    </subcellularLocation>
</comment>
<evidence type="ECO:0000256" key="9">
    <source>
        <dbReference type="SAM" id="MobiDB-lite"/>
    </source>
</evidence>
<gene>
    <name evidence="8" type="primary">MLO</name>
    <name evidence="11" type="ORF">LSALG_LOCUS28811</name>
</gene>
<evidence type="ECO:0000256" key="1">
    <source>
        <dbReference type="ARBA" id="ARBA00004141"/>
    </source>
</evidence>
<evidence type="ECO:0000256" key="3">
    <source>
        <dbReference type="ARBA" id="ARBA00022692"/>
    </source>
</evidence>
<feature type="transmembrane region" description="Helical" evidence="10">
    <location>
        <begin position="421"/>
        <end position="442"/>
    </location>
</feature>
<dbReference type="PANTHER" id="PTHR31942">
    <property type="entry name" value="MLO-LIKE PROTEIN 1"/>
    <property type="match status" value="1"/>
</dbReference>
<feature type="transmembrane region" description="Helical" evidence="10">
    <location>
        <begin position="462"/>
        <end position="485"/>
    </location>
</feature>
<comment type="similarity">
    <text evidence="2 8">Belongs to the MLO family.</text>
</comment>
<name>A0AA35ZCC5_LACSI</name>
<evidence type="ECO:0000313" key="11">
    <source>
        <dbReference type="EMBL" id="CAI9289578.1"/>
    </source>
</evidence>
<feature type="region of interest" description="Disordered" evidence="9">
    <location>
        <begin position="515"/>
        <end position="546"/>
    </location>
</feature>
<evidence type="ECO:0000256" key="4">
    <source>
        <dbReference type="ARBA" id="ARBA00022821"/>
    </source>
</evidence>
<dbReference type="Proteomes" id="UP001177003">
    <property type="component" value="Chromosome 6"/>
</dbReference>
<organism evidence="11 12">
    <name type="scientific">Lactuca saligna</name>
    <name type="common">Willowleaf lettuce</name>
    <dbReference type="NCBI Taxonomy" id="75948"/>
    <lineage>
        <taxon>Eukaryota</taxon>
        <taxon>Viridiplantae</taxon>
        <taxon>Streptophyta</taxon>
        <taxon>Embryophyta</taxon>
        <taxon>Tracheophyta</taxon>
        <taxon>Spermatophyta</taxon>
        <taxon>Magnoliopsida</taxon>
        <taxon>eudicotyledons</taxon>
        <taxon>Gunneridae</taxon>
        <taxon>Pentapetalae</taxon>
        <taxon>asterids</taxon>
        <taxon>campanulids</taxon>
        <taxon>Asterales</taxon>
        <taxon>Asteraceae</taxon>
        <taxon>Cichorioideae</taxon>
        <taxon>Cichorieae</taxon>
        <taxon>Lactucinae</taxon>
        <taxon>Lactuca</taxon>
    </lineage>
</organism>
<feature type="compositionally biased region" description="Polar residues" evidence="9">
    <location>
        <begin position="537"/>
        <end position="546"/>
    </location>
</feature>